<dbReference type="Gene3D" id="3.40.50.300">
    <property type="entry name" value="P-loop containing nucleotide triphosphate hydrolases"/>
    <property type="match status" value="1"/>
</dbReference>
<evidence type="ECO:0000256" key="6">
    <source>
        <dbReference type="ARBA" id="ARBA00022741"/>
    </source>
</evidence>
<evidence type="ECO:0000256" key="11">
    <source>
        <dbReference type="RuleBase" id="RU003783"/>
    </source>
</evidence>
<evidence type="ECO:0000256" key="12">
    <source>
        <dbReference type="RuleBase" id="RU003784"/>
    </source>
</evidence>
<evidence type="ECO:0000256" key="3">
    <source>
        <dbReference type="ARBA" id="ARBA00005842"/>
    </source>
</evidence>
<dbReference type="EMBL" id="BAYM01000246">
    <property type="protein sequence ID" value="GAN37608.1"/>
    <property type="molecule type" value="Genomic_DNA"/>
</dbReference>
<dbReference type="NCBIfam" id="TIGR00174">
    <property type="entry name" value="miaA"/>
    <property type="match status" value="1"/>
</dbReference>
<comment type="caution">
    <text evidence="10">Lacks conserved residue(s) required for the propagation of feature annotation.</text>
</comment>
<dbReference type="GO" id="GO:0052381">
    <property type="term" value="F:tRNA dimethylallyltransferase activity"/>
    <property type="evidence" value="ECO:0007669"/>
    <property type="project" value="UniProtKB-UniRule"/>
</dbReference>
<organism evidence="14 15">
    <name type="scientific">Lacticaseibacillus paracasei NRIC 0644</name>
    <dbReference type="NCBI Taxonomy" id="1435038"/>
    <lineage>
        <taxon>Bacteria</taxon>
        <taxon>Bacillati</taxon>
        <taxon>Bacillota</taxon>
        <taxon>Bacilli</taxon>
        <taxon>Lactobacillales</taxon>
        <taxon>Lactobacillaceae</taxon>
        <taxon>Lacticaseibacillus</taxon>
    </lineage>
</organism>
<evidence type="ECO:0000313" key="14">
    <source>
        <dbReference type="EMBL" id="GAN37608.1"/>
    </source>
</evidence>
<gene>
    <name evidence="10" type="primary">miaA</name>
    <name evidence="14" type="ORF">LC0644_2197</name>
</gene>
<dbReference type="RefSeq" id="WP_045624608.1">
    <property type="nucleotide sequence ID" value="NZ_BAYM01000246.1"/>
</dbReference>
<comment type="caution">
    <text evidence="14">The sequence shown here is derived from an EMBL/GenBank/DDBJ whole genome shotgun (WGS) entry which is preliminary data.</text>
</comment>
<dbReference type="HAMAP" id="MF_00185">
    <property type="entry name" value="IPP_trans"/>
    <property type="match status" value="1"/>
</dbReference>
<keyword evidence="8 10" id="KW-0460">Magnesium</keyword>
<dbReference type="GO" id="GO:0006400">
    <property type="term" value="P:tRNA modification"/>
    <property type="evidence" value="ECO:0007669"/>
    <property type="project" value="TreeGrafter"/>
</dbReference>
<evidence type="ECO:0000256" key="4">
    <source>
        <dbReference type="ARBA" id="ARBA00022679"/>
    </source>
</evidence>
<dbReference type="Gene3D" id="1.10.20.140">
    <property type="match status" value="1"/>
</dbReference>
<evidence type="ECO:0000256" key="2">
    <source>
        <dbReference type="ARBA" id="ARBA00003213"/>
    </source>
</evidence>
<dbReference type="PANTHER" id="PTHR11088:SF60">
    <property type="entry name" value="TRNA DIMETHYLALLYLTRANSFERASE"/>
    <property type="match status" value="1"/>
</dbReference>
<dbReference type="PANTHER" id="PTHR11088">
    <property type="entry name" value="TRNA DIMETHYLALLYLTRANSFERASE"/>
    <property type="match status" value="1"/>
</dbReference>
<evidence type="ECO:0000256" key="8">
    <source>
        <dbReference type="ARBA" id="ARBA00022842"/>
    </source>
</evidence>
<feature type="binding site" evidence="10">
    <location>
        <begin position="13"/>
        <end position="20"/>
    </location>
    <ligand>
        <name>ATP</name>
        <dbReference type="ChEBI" id="CHEBI:30616"/>
    </ligand>
</feature>
<comment type="cofactor">
    <cofactor evidence="1 10">
        <name>Mg(2+)</name>
        <dbReference type="ChEBI" id="CHEBI:18420"/>
    </cofactor>
</comment>
<evidence type="ECO:0000256" key="9">
    <source>
        <dbReference type="ARBA" id="ARBA00049563"/>
    </source>
</evidence>
<feature type="site" description="Interaction with substrate tRNA" evidence="10">
    <location>
        <position position="104"/>
    </location>
</feature>
<dbReference type="InterPro" id="IPR018022">
    <property type="entry name" value="IPT"/>
</dbReference>
<reference evidence="15" key="1">
    <citation type="submission" date="2014-05" db="EMBL/GenBank/DDBJ databases">
        <title>Whole genome sequencing of Lactobacillus casei NRIC0644.</title>
        <authorList>
            <person name="Atarashi H."/>
            <person name="Yoshida Y."/>
            <person name="Fujimura S."/>
            <person name="Tanaka N."/>
            <person name="Shiwa Y."/>
            <person name="Yoshikawa H."/>
            <person name="Okada S."/>
            <person name="Nakagawa J."/>
        </authorList>
    </citation>
    <scope>NUCLEOTIDE SEQUENCE [LARGE SCALE GENOMIC DNA]</scope>
    <source>
        <strain evidence="15">NRIC0644</strain>
    </source>
</reference>
<comment type="subunit">
    <text evidence="10">Monomer.</text>
</comment>
<keyword evidence="5 10" id="KW-0819">tRNA processing</keyword>
<evidence type="ECO:0000313" key="15">
    <source>
        <dbReference type="Proteomes" id="UP000032552"/>
    </source>
</evidence>
<keyword evidence="7 10" id="KW-0067">ATP-binding</keyword>
<dbReference type="GO" id="GO:0005524">
    <property type="term" value="F:ATP binding"/>
    <property type="evidence" value="ECO:0007669"/>
    <property type="project" value="UniProtKB-UniRule"/>
</dbReference>
<name>A0A0C9QGD5_LACPA</name>
<evidence type="ECO:0000256" key="13">
    <source>
        <dbReference type="RuleBase" id="RU003785"/>
    </source>
</evidence>
<dbReference type="SUPFAM" id="SSF52540">
    <property type="entry name" value="P-loop containing nucleoside triphosphate hydrolases"/>
    <property type="match status" value="2"/>
</dbReference>
<keyword evidence="4 10" id="KW-0808">Transferase</keyword>
<evidence type="ECO:0000256" key="7">
    <source>
        <dbReference type="ARBA" id="ARBA00022840"/>
    </source>
</evidence>
<keyword evidence="6 10" id="KW-0547">Nucleotide-binding</keyword>
<dbReference type="Proteomes" id="UP000032552">
    <property type="component" value="Unassembled WGS sequence"/>
</dbReference>
<accession>A0A0C9QGD5</accession>
<evidence type="ECO:0000256" key="1">
    <source>
        <dbReference type="ARBA" id="ARBA00001946"/>
    </source>
</evidence>
<proteinExistence type="inferred from homology"/>
<evidence type="ECO:0000256" key="5">
    <source>
        <dbReference type="ARBA" id="ARBA00022694"/>
    </source>
</evidence>
<sequence>MDKPAKRIVMIVGPTAVGKSDLGVYLAQQLHGEVINGDAYQIYRHMDIGTAKITPEEMQGVPHHLLDIADPTVAYSVAKFKKAATAMIDTVADRQQLPILVGGTGFYLNSLRLNLPLGGKAPPTAIRQRWQVALATNGQSWLWQQLAQRDPDAAQQIAPANTRRVIRALEVGELTGRRFSDQPQPAPLFSTLVIGLTTDRAVLYDRINARVDAMMQAGLLAEVEQLLKTVPADAQAMQAIGYKELVPYLHGQAELADCVALIKQHSRHFAKRQLTYFRNQMPTHWFDLVAHPEDKNAIVTLVQQWLKQR</sequence>
<dbReference type="Pfam" id="PF01715">
    <property type="entry name" value="IPPT"/>
    <property type="match status" value="1"/>
</dbReference>
<dbReference type="EC" id="2.5.1.75" evidence="10"/>
<comment type="catalytic activity">
    <reaction evidence="9 10 11">
        <text>adenosine(37) in tRNA + dimethylallyl diphosphate = N(6)-dimethylallyladenosine(37) in tRNA + diphosphate</text>
        <dbReference type="Rhea" id="RHEA:26482"/>
        <dbReference type="Rhea" id="RHEA-COMP:10162"/>
        <dbReference type="Rhea" id="RHEA-COMP:10375"/>
        <dbReference type="ChEBI" id="CHEBI:33019"/>
        <dbReference type="ChEBI" id="CHEBI:57623"/>
        <dbReference type="ChEBI" id="CHEBI:74411"/>
        <dbReference type="ChEBI" id="CHEBI:74415"/>
        <dbReference type="EC" id="2.5.1.75"/>
    </reaction>
</comment>
<feature type="site" description="Interaction with substrate tRNA" evidence="10">
    <location>
        <position position="127"/>
    </location>
</feature>
<dbReference type="InterPro" id="IPR027417">
    <property type="entry name" value="P-loop_NTPase"/>
</dbReference>
<evidence type="ECO:0000256" key="10">
    <source>
        <dbReference type="HAMAP-Rule" id="MF_00185"/>
    </source>
</evidence>
<feature type="binding site" evidence="10">
    <location>
        <begin position="15"/>
        <end position="20"/>
    </location>
    <ligand>
        <name>substrate</name>
    </ligand>
</feature>
<protein>
    <recommendedName>
        <fullName evidence="10">tRNA dimethylallyltransferase</fullName>
        <ecNumber evidence="10">2.5.1.75</ecNumber>
    </recommendedName>
    <alternativeName>
        <fullName evidence="10">Dimethylallyl diphosphate:tRNA dimethylallyltransferase</fullName>
        <shortName evidence="10">DMAPP:tRNA dimethylallyltransferase</shortName>
        <shortName evidence="10">DMATase</shortName>
    </alternativeName>
    <alternativeName>
        <fullName evidence="10">Isopentenyl-diphosphate:tRNA isopentenyltransferase</fullName>
        <shortName evidence="10">IPP transferase</shortName>
        <shortName evidence="10">IPPT</shortName>
        <shortName evidence="10">IPTase</shortName>
    </alternativeName>
</protein>
<comment type="function">
    <text evidence="2 10 12">Catalyzes the transfer of a dimethylallyl group onto the adenine at position 37 in tRNAs that read codons beginning with uridine, leading to the formation of N6-(dimethylallyl)adenosine (i(6)A).</text>
</comment>
<dbReference type="AlphaFoldDB" id="A0A0C9QGD5"/>
<dbReference type="InterPro" id="IPR039657">
    <property type="entry name" value="Dimethylallyltransferase"/>
</dbReference>
<comment type="similarity">
    <text evidence="3 10 13">Belongs to the IPP transferase family.</text>
</comment>